<keyword evidence="3" id="KW-0804">Transcription</keyword>
<sequence>MPHDEHAAAPPPPAAPEPEPEPEREPTWTRRDDKCLELLLVTTSIVPIHFASDIIGKTPAQMERRCRFMFAELRHVLEAQDGETPPEWDMEVAAAAEAPAAEGEAPEPPAPSALPVAAEEDSALPTAVGGGGGGTPEGRQVRRRKSKAVPWTLDEHSHFLAGLDNYKGNWKAMSMEYLPSRSASQIASHYQKYQNRKKQRKRDECKRASIHDITEPASAAVVAVAVAGGDAAAAWRKGDGDLPRVVASARGKEDEPREPQVQSGEPTRGGDGPAGTGEEFPGPDDPGTLLTYRRAKRLYTYIYGRMAI</sequence>
<feature type="domain" description="HTH myb-type" evidence="6">
    <location>
        <begin position="143"/>
        <end position="198"/>
    </location>
</feature>
<dbReference type="InterPro" id="IPR001005">
    <property type="entry name" value="SANT/Myb"/>
</dbReference>
<dbReference type="InterPro" id="IPR006447">
    <property type="entry name" value="Myb_dom_plants"/>
</dbReference>
<dbReference type="PROSITE" id="PS51294">
    <property type="entry name" value="HTH_MYB"/>
    <property type="match status" value="1"/>
</dbReference>
<dbReference type="SMART" id="SM00717">
    <property type="entry name" value="SANT"/>
    <property type="match status" value="1"/>
</dbReference>
<keyword evidence="1" id="KW-0805">Transcription regulation</keyword>
<dbReference type="SUPFAM" id="SSF46689">
    <property type="entry name" value="Homeodomain-like"/>
    <property type="match status" value="1"/>
</dbReference>
<feature type="region of interest" description="Disordered" evidence="5">
    <location>
        <begin position="1"/>
        <end position="31"/>
    </location>
</feature>
<feature type="compositionally biased region" description="Basic and acidic residues" evidence="5">
    <location>
        <begin position="21"/>
        <end position="31"/>
    </location>
</feature>
<evidence type="ECO:0000256" key="4">
    <source>
        <dbReference type="ARBA" id="ARBA00023242"/>
    </source>
</evidence>
<feature type="region of interest" description="Disordered" evidence="5">
    <location>
        <begin position="247"/>
        <end position="289"/>
    </location>
</feature>
<gene>
    <name evidence="7" type="ORF">PVAP13_1NG249600</name>
</gene>
<dbReference type="AlphaFoldDB" id="A0A8T0WTK4"/>
<dbReference type="InterPro" id="IPR009057">
    <property type="entry name" value="Homeodomain-like_sf"/>
</dbReference>
<dbReference type="PANTHER" id="PTHR44042">
    <property type="entry name" value="DUPLICATED HOMEODOMAIN-LIKE SUPERFAMILY PROTEIN-RELATED"/>
    <property type="match status" value="1"/>
</dbReference>
<evidence type="ECO:0000256" key="5">
    <source>
        <dbReference type="SAM" id="MobiDB-lite"/>
    </source>
</evidence>
<dbReference type="Proteomes" id="UP000823388">
    <property type="component" value="Chromosome 1N"/>
</dbReference>
<proteinExistence type="predicted"/>
<dbReference type="GO" id="GO:0003677">
    <property type="term" value="F:DNA binding"/>
    <property type="evidence" value="ECO:0007669"/>
    <property type="project" value="UniProtKB-KW"/>
</dbReference>
<evidence type="ECO:0000259" key="6">
    <source>
        <dbReference type="PROSITE" id="PS51294"/>
    </source>
</evidence>
<keyword evidence="2" id="KW-0238">DNA-binding</keyword>
<dbReference type="CDD" id="cd00167">
    <property type="entry name" value="SANT"/>
    <property type="match status" value="1"/>
</dbReference>
<reference evidence="7" key="1">
    <citation type="submission" date="2020-05" db="EMBL/GenBank/DDBJ databases">
        <title>WGS assembly of Panicum virgatum.</title>
        <authorList>
            <person name="Lovell J.T."/>
            <person name="Jenkins J."/>
            <person name="Shu S."/>
            <person name="Juenger T.E."/>
            <person name="Schmutz J."/>
        </authorList>
    </citation>
    <scope>NUCLEOTIDE SEQUENCE</scope>
    <source>
        <strain evidence="7">AP13</strain>
    </source>
</reference>
<name>A0A8T0WTK4_PANVG</name>
<dbReference type="InterPro" id="IPR017930">
    <property type="entry name" value="Myb_dom"/>
</dbReference>
<dbReference type="EMBL" id="CM029038">
    <property type="protein sequence ID" value="KAG2651150.1"/>
    <property type="molecule type" value="Genomic_DNA"/>
</dbReference>
<organism evidence="7 8">
    <name type="scientific">Panicum virgatum</name>
    <name type="common">Blackwell switchgrass</name>
    <dbReference type="NCBI Taxonomy" id="38727"/>
    <lineage>
        <taxon>Eukaryota</taxon>
        <taxon>Viridiplantae</taxon>
        <taxon>Streptophyta</taxon>
        <taxon>Embryophyta</taxon>
        <taxon>Tracheophyta</taxon>
        <taxon>Spermatophyta</taxon>
        <taxon>Magnoliopsida</taxon>
        <taxon>Liliopsida</taxon>
        <taxon>Poales</taxon>
        <taxon>Poaceae</taxon>
        <taxon>PACMAD clade</taxon>
        <taxon>Panicoideae</taxon>
        <taxon>Panicodae</taxon>
        <taxon>Paniceae</taxon>
        <taxon>Panicinae</taxon>
        <taxon>Panicum</taxon>
        <taxon>Panicum sect. Hiantes</taxon>
    </lineage>
</organism>
<keyword evidence="8" id="KW-1185">Reference proteome</keyword>
<comment type="caution">
    <text evidence="7">The sequence shown here is derived from an EMBL/GenBank/DDBJ whole genome shotgun (WGS) entry which is preliminary data.</text>
</comment>
<dbReference type="Pfam" id="PF00249">
    <property type="entry name" value="Myb_DNA-binding"/>
    <property type="match status" value="1"/>
</dbReference>
<protein>
    <recommendedName>
        <fullName evidence="6">HTH myb-type domain-containing protein</fullName>
    </recommendedName>
</protein>
<evidence type="ECO:0000256" key="2">
    <source>
        <dbReference type="ARBA" id="ARBA00023125"/>
    </source>
</evidence>
<evidence type="ECO:0000313" key="7">
    <source>
        <dbReference type="EMBL" id="KAG2651150.1"/>
    </source>
</evidence>
<evidence type="ECO:0000256" key="3">
    <source>
        <dbReference type="ARBA" id="ARBA00023163"/>
    </source>
</evidence>
<keyword evidence="4" id="KW-0539">Nucleus</keyword>
<evidence type="ECO:0000256" key="1">
    <source>
        <dbReference type="ARBA" id="ARBA00023015"/>
    </source>
</evidence>
<dbReference type="PANTHER" id="PTHR44042:SF62">
    <property type="entry name" value="OS02G0511200 PROTEIN"/>
    <property type="match status" value="1"/>
</dbReference>
<evidence type="ECO:0000313" key="8">
    <source>
        <dbReference type="Proteomes" id="UP000823388"/>
    </source>
</evidence>
<dbReference type="NCBIfam" id="TIGR01557">
    <property type="entry name" value="myb_SHAQKYF"/>
    <property type="match status" value="1"/>
</dbReference>
<accession>A0A8T0WTK4</accession>
<feature type="region of interest" description="Disordered" evidence="5">
    <location>
        <begin position="97"/>
        <end position="147"/>
    </location>
</feature>
<dbReference type="Gene3D" id="1.10.10.60">
    <property type="entry name" value="Homeodomain-like"/>
    <property type="match status" value="1"/>
</dbReference>